<keyword evidence="3" id="KW-0314">Glutamate biosynthesis</keyword>
<name>A0A1H0MG35_9CLOT</name>
<comment type="pathway">
    <text evidence="4">Amino-acid biosynthesis.</text>
</comment>
<dbReference type="GO" id="GO:0016639">
    <property type="term" value="F:oxidoreductase activity, acting on the CH-NH2 group of donors, NAD or NADP as acceptor"/>
    <property type="evidence" value="ECO:0007669"/>
    <property type="project" value="InterPro"/>
</dbReference>
<dbReference type="InterPro" id="IPR009051">
    <property type="entry name" value="Helical_ferredxn"/>
</dbReference>
<dbReference type="InterPro" id="IPR006005">
    <property type="entry name" value="Glut_synth_ssu1"/>
</dbReference>
<evidence type="ECO:0000313" key="8">
    <source>
        <dbReference type="Proteomes" id="UP000198597"/>
    </source>
</evidence>
<organism evidence="7 8">
    <name type="scientific">Clostridium gasigenes</name>
    <dbReference type="NCBI Taxonomy" id="94869"/>
    <lineage>
        <taxon>Bacteria</taxon>
        <taxon>Bacillati</taxon>
        <taxon>Bacillota</taxon>
        <taxon>Clostridia</taxon>
        <taxon>Eubacteriales</taxon>
        <taxon>Clostridiaceae</taxon>
        <taxon>Clostridium</taxon>
    </lineage>
</organism>
<keyword evidence="1" id="KW-0028">Amino-acid biosynthesis</keyword>
<dbReference type="Proteomes" id="UP000198597">
    <property type="component" value="Unassembled WGS sequence"/>
</dbReference>
<feature type="domain" description="Dihydroprymidine dehydrogenase" evidence="6">
    <location>
        <begin position="24"/>
        <end position="139"/>
    </location>
</feature>
<dbReference type="GeneID" id="65310485"/>
<dbReference type="OrthoDB" id="9803192at2"/>
<dbReference type="InterPro" id="IPR051394">
    <property type="entry name" value="Glutamate_Synthase"/>
</dbReference>
<dbReference type="InterPro" id="IPR023753">
    <property type="entry name" value="FAD/NAD-binding_dom"/>
</dbReference>
<evidence type="ECO:0000256" key="1">
    <source>
        <dbReference type="ARBA" id="ARBA00022605"/>
    </source>
</evidence>
<dbReference type="GO" id="GO:0006537">
    <property type="term" value="P:glutamate biosynthetic process"/>
    <property type="evidence" value="ECO:0007669"/>
    <property type="project" value="UniProtKB-KW"/>
</dbReference>
<reference evidence="7 8" key="1">
    <citation type="submission" date="2016-10" db="EMBL/GenBank/DDBJ databases">
        <authorList>
            <person name="de Groot N.N."/>
        </authorList>
    </citation>
    <scope>NUCLEOTIDE SEQUENCE [LARGE SCALE GENOMIC DNA]</scope>
    <source>
        <strain evidence="7 8">DSM 12272</strain>
    </source>
</reference>
<evidence type="ECO:0000259" key="6">
    <source>
        <dbReference type="Pfam" id="PF14691"/>
    </source>
</evidence>
<proteinExistence type="predicted"/>
<dbReference type="EMBL" id="FNJM01000001">
    <property type="protein sequence ID" value="SDO79398.1"/>
    <property type="molecule type" value="Genomic_DNA"/>
</dbReference>
<dbReference type="STRING" id="94869.SAMN04488529_101445"/>
<feature type="domain" description="FAD/NAD(P)-binding" evidence="5">
    <location>
        <begin position="153"/>
        <end position="328"/>
    </location>
</feature>
<keyword evidence="8" id="KW-1185">Reference proteome</keyword>
<sequence length="496" mass="55289">MGKTTGFLEFERREGESEKPLDRLKHWNEFNSLLSKGEQENQGARCMDCGVPFCQSGIMINGMASGCPINNLIPEWNDLIYRGKWKLALSRLLKTNNFPEFTGRVCPAPCESACTVGINAPSVTIKENEKSIIDRGFEEGLIKANPPTNRTGKKVAVIGSGPSGLAAADSLNKNGHLVTVFERDDRIGGLLMYGIPNMKLDKRVIDRRVNLLKEEGIEFAINTNVGKNYPVRKVLTDYDAVVLATGSSKPRDLKEEGREIKGIYYAVDFLKANTKSLLDSNFQDKKYIDVKDKKVIIIGGGDTGTDCVATSLRHGATSIMQLEIMDEMPNERALNNPWPQWARISKTDYGQKEFIELNGEDPRKYCKSVKKFIGDSEGNLKAVVTVNMEWRSDDTGRFTCTEVEGSEKTVEADIVLLAMGFIGTEDYIKDAFEVHLDNRGNIIGEYGDFRTNREKIFTAGDARRGQSLVVWAINEGRAVADVVNNYLEENKEVPNK</sequence>
<dbReference type="SUPFAM" id="SSF46548">
    <property type="entry name" value="alpha-helical ferredoxin"/>
    <property type="match status" value="1"/>
</dbReference>
<dbReference type="RefSeq" id="WP_089965328.1">
    <property type="nucleotide sequence ID" value="NZ_CP071376.1"/>
</dbReference>
<dbReference type="AlphaFoldDB" id="A0A1H0MG35"/>
<keyword evidence="2" id="KW-0560">Oxidoreductase</keyword>
<dbReference type="Gene3D" id="1.10.1060.10">
    <property type="entry name" value="Alpha-helical ferredoxin"/>
    <property type="match status" value="1"/>
</dbReference>
<dbReference type="PANTHER" id="PTHR43100:SF1">
    <property type="entry name" value="GLUTAMATE SYNTHASE [NADPH] SMALL CHAIN"/>
    <property type="match status" value="1"/>
</dbReference>
<dbReference type="Pfam" id="PF14691">
    <property type="entry name" value="Fer4_20"/>
    <property type="match status" value="1"/>
</dbReference>
<gene>
    <name evidence="7" type="ORF">SAMN04488529_101445</name>
</gene>
<evidence type="ECO:0000259" key="5">
    <source>
        <dbReference type="Pfam" id="PF07992"/>
    </source>
</evidence>
<evidence type="ECO:0000256" key="2">
    <source>
        <dbReference type="ARBA" id="ARBA00023002"/>
    </source>
</evidence>
<dbReference type="PANTHER" id="PTHR43100">
    <property type="entry name" value="GLUTAMATE SYNTHASE [NADPH] SMALL CHAIN"/>
    <property type="match status" value="1"/>
</dbReference>
<evidence type="ECO:0000256" key="4">
    <source>
        <dbReference type="ARBA" id="ARBA00029440"/>
    </source>
</evidence>
<dbReference type="Gene3D" id="3.50.50.60">
    <property type="entry name" value="FAD/NAD(P)-binding domain"/>
    <property type="match status" value="2"/>
</dbReference>
<dbReference type="InterPro" id="IPR028261">
    <property type="entry name" value="DPD_II"/>
</dbReference>
<dbReference type="NCBIfam" id="TIGR01317">
    <property type="entry name" value="GOGAT_sm_gam"/>
    <property type="match status" value="1"/>
</dbReference>
<evidence type="ECO:0000256" key="3">
    <source>
        <dbReference type="ARBA" id="ARBA00023164"/>
    </source>
</evidence>
<dbReference type="InterPro" id="IPR036188">
    <property type="entry name" value="FAD/NAD-bd_sf"/>
</dbReference>
<dbReference type="PRINTS" id="PR00419">
    <property type="entry name" value="ADXRDTASE"/>
</dbReference>
<accession>A0A1H0MG35</accession>
<evidence type="ECO:0000313" key="7">
    <source>
        <dbReference type="EMBL" id="SDO79398.1"/>
    </source>
</evidence>
<protein>
    <submittedName>
        <fullName evidence="7">Glutamate synthase (NADPH/NADH) small chain</fullName>
    </submittedName>
</protein>
<dbReference type="GO" id="GO:0051536">
    <property type="term" value="F:iron-sulfur cluster binding"/>
    <property type="evidence" value="ECO:0007669"/>
    <property type="project" value="InterPro"/>
</dbReference>
<dbReference type="Pfam" id="PF07992">
    <property type="entry name" value="Pyr_redox_2"/>
    <property type="match status" value="1"/>
</dbReference>
<dbReference type="SUPFAM" id="SSF51971">
    <property type="entry name" value="Nucleotide-binding domain"/>
    <property type="match status" value="2"/>
</dbReference>